<dbReference type="AlphaFoldDB" id="A0A7W5AU95"/>
<keyword evidence="4" id="KW-1185">Reference proteome</keyword>
<dbReference type="EMBL" id="JACHXK010000001">
    <property type="protein sequence ID" value="MBB3108669.1"/>
    <property type="molecule type" value="Genomic_DNA"/>
</dbReference>
<dbReference type="RefSeq" id="WP_183596968.1">
    <property type="nucleotide sequence ID" value="NZ_JACHXK010000001.1"/>
</dbReference>
<feature type="region of interest" description="Disordered" evidence="1">
    <location>
        <begin position="95"/>
        <end position="123"/>
    </location>
</feature>
<evidence type="ECO:0000256" key="1">
    <source>
        <dbReference type="SAM" id="MobiDB-lite"/>
    </source>
</evidence>
<dbReference type="Proteomes" id="UP000570361">
    <property type="component" value="Unassembled WGS sequence"/>
</dbReference>
<name>A0A7W5AU95_9BACL</name>
<organism evidence="3 4">
    <name type="scientific">Paenibacillus phyllosphaerae</name>
    <dbReference type="NCBI Taxonomy" id="274593"/>
    <lineage>
        <taxon>Bacteria</taxon>
        <taxon>Bacillati</taxon>
        <taxon>Bacillota</taxon>
        <taxon>Bacilli</taxon>
        <taxon>Bacillales</taxon>
        <taxon>Paenibacillaceae</taxon>
        <taxon>Paenibacillus</taxon>
    </lineage>
</organism>
<feature type="domain" description="IDEAL" evidence="2">
    <location>
        <begin position="69"/>
        <end position="92"/>
    </location>
</feature>
<evidence type="ECO:0000259" key="2">
    <source>
        <dbReference type="Pfam" id="PF08858"/>
    </source>
</evidence>
<dbReference type="InterPro" id="IPR014957">
    <property type="entry name" value="IDEAL_dom"/>
</dbReference>
<dbReference type="Pfam" id="PF08858">
    <property type="entry name" value="IDEAL"/>
    <property type="match status" value="1"/>
</dbReference>
<proteinExistence type="predicted"/>
<reference evidence="3 4" key="1">
    <citation type="submission" date="2020-08" db="EMBL/GenBank/DDBJ databases">
        <title>Genomic Encyclopedia of Type Strains, Phase III (KMG-III): the genomes of soil and plant-associated and newly described type strains.</title>
        <authorList>
            <person name="Whitman W."/>
        </authorList>
    </citation>
    <scope>NUCLEOTIDE SEQUENCE [LARGE SCALE GENOMIC DNA]</scope>
    <source>
        <strain evidence="3 4">CECT 5862</strain>
    </source>
</reference>
<evidence type="ECO:0000313" key="4">
    <source>
        <dbReference type="Proteomes" id="UP000570361"/>
    </source>
</evidence>
<accession>A0A7W5AU95</accession>
<evidence type="ECO:0000313" key="3">
    <source>
        <dbReference type="EMBL" id="MBB3108669.1"/>
    </source>
</evidence>
<protein>
    <recommendedName>
        <fullName evidence="2">IDEAL domain-containing protein</fullName>
    </recommendedName>
</protein>
<comment type="caution">
    <text evidence="3">The sequence shown here is derived from an EMBL/GenBank/DDBJ whole genome shotgun (WGS) entry which is preliminary data.</text>
</comment>
<sequence length="123" mass="13423">MKFQVSDWVQGNTESGELIQGFVVASYEGGAVAKVHVVKSDNEDAVGRVIPMREARLREIPAAGESMGQLKDLIDLALTVRDEAWFLELSARLNQGPRQEGHPTSQSIPDTASYNRLGSQGLK</sequence>
<gene>
    <name evidence="3" type="ORF">FHS18_000697</name>
</gene>